<dbReference type="PANTHER" id="PTHR12463">
    <property type="entry name" value="OXYGENASE-RELATED"/>
    <property type="match status" value="1"/>
</dbReference>
<dbReference type="GO" id="GO:0070988">
    <property type="term" value="P:demethylation"/>
    <property type="evidence" value="ECO:0007669"/>
    <property type="project" value="InterPro"/>
</dbReference>
<dbReference type="InterPro" id="IPR032857">
    <property type="entry name" value="ALKBH4"/>
</dbReference>
<dbReference type="OrthoDB" id="442860at2759"/>
<keyword evidence="3" id="KW-1185">Reference proteome</keyword>
<sequence>MALLAQCSCKGVRACILCEVYRGRVPGQRLNVSAIRRTFVFCPRCCLCFEVNSESGELLKGVIRVPGIQVAEEAISERHEEFLQENVERSPWIESQSGRRKQDFGPKVNFKKQRVKTDAFQGFPSYMDIVMGSFSSLPEESMRDFNPIELCNLKYSPERGSCIDPHFDDFWLWGERLVTLNLQGATVLTFSRAQDFSDLTQTNISSVTELTKNNENYALTTDNICRLSRTHSCAGLEQLGATECVRKKDKKENITNDEVRAKAGDVVHVALPRRSVVLVADEARFQWHHSVLREHVSETRLAMTVRELSEAFRDPTREYEFSLGRELTAKAKINPAL</sequence>
<evidence type="ECO:0000256" key="1">
    <source>
        <dbReference type="ARBA" id="ARBA00001954"/>
    </source>
</evidence>
<dbReference type="FunCoup" id="A0A7M7JP20">
    <property type="interactions" value="1241"/>
</dbReference>
<dbReference type="GeneID" id="111247805"/>
<dbReference type="RefSeq" id="XP_022654953.1">
    <property type="nucleotide sequence ID" value="XM_022799218.1"/>
</dbReference>
<dbReference type="Gene3D" id="2.60.120.590">
    <property type="entry name" value="Alpha-ketoglutarate-dependent dioxygenase AlkB-like"/>
    <property type="match status" value="1"/>
</dbReference>
<evidence type="ECO:0000313" key="3">
    <source>
        <dbReference type="Proteomes" id="UP000594260"/>
    </source>
</evidence>
<dbReference type="KEGG" id="vde:111247805"/>
<dbReference type="GO" id="GO:0016491">
    <property type="term" value="F:oxidoreductase activity"/>
    <property type="evidence" value="ECO:0007669"/>
    <property type="project" value="TreeGrafter"/>
</dbReference>
<protein>
    <submittedName>
        <fullName evidence="2">Uncharacterized protein</fullName>
    </submittedName>
</protein>
<dbReference type="GO" id="GO:0032451">
    <property type="term" value="F:demethylase activity"/>
    <property type="evidence" value="ECO:0007669"/>
    <property type="project" value="TreeGrafter"/>
</dbReference>
<dbReference type="InParanoid" id="A0A7M7JP20"/>
<dbReference type="SUPFAM" id="SSF51197">
    <property type="entry name" value="Clavaminate synthase-like"/>
    <property type="match status" value="1"/>
</dbReference>
<organism evidence="2 3">
    <name type="scientific">Varroa destructor</name>
    <name type="common">Honeybee mite</name>
    <dbReference type="NCBI Taxonomy" id="109461"/>
    <lineage>
        <taxon>Eukaryota</taxon>
        <taxon>Metazoa</taxon>
        <taxon>Ecdysozoa</taxon>
        <taxon>Arthropoda</taxon>
        <taxon>Chelicerata</taxon>
        <taxon>Arachnida</taxon>
        <taxon>Acari</taxon>
        <taxon>Parasitiformes</taxon>
        <taxon>Mesostigmata</taxon>
        <taxon>Gamasina</taxon>
        <taxon>Dermanyssoidea</taxon>
        <taxon>Varroidae</taxon>
        <taxon>Varroa</taxon>
    </lineage>
</organism>
<dbReference type="Proteomes" id="UP000594260">
    <property type="component" value="Unplaced"/>
</dbReference>
<proteinExistence type="predicted"/>
<dbReference type="EnsemblMetazoa" id="XM_022799218">
    <property type="protein sequence ID" value="XP_022654953"/>
    <property type="gene ID" value="LOC111247805"/>
</dbReference>
<dbReference type="PANTHER" id="PTHR12463:SF0">
    <property type="entry name" value="ALPHA-KETOGLUTARATE-DEPENDENT DIOXYGENASE ALKB HOMOLOG 4"/>
    <property type="match status" value="1"/>
</dbReference>
<dbReference type="InterPro" id="IPR037151">
    <property type="entry name" value="AlkB-like_sf"/>
</dbReference>
<dbReference type="AlphaFoldDB" id="A0A7M7JP20"/>
<evidence type="ECO:0000313" key="2">
    <source>
        <dbReference type="EnsemblMetazoa" id="XP_022654953"/>
    </source>
</evidence>
<reference evidence="2" key="1">
    <citation type="submission" date="2021-01" db="UniProtKB">
        <authorList>
            <consortium name="EnsemblMetazoa"/>
        </authorList>
    </citation>
    <scope>IDENTIFICATION</scope>
</reference>
<dbReference type="OMA" id="MCNLEYE"/>
<name>A0A7M7JP20_VARDE</name>
<accession>A0A7M7JP20</accession>
<comment type="cofactor">
    <cofactor evidence="1">
        <name>Fe(2+)</name>
        <dbReference type="ChEBI" id="CHEBI:29033"/>
    </cofactor>
</comment>